<keyword evidence="2" id="KW-1185">Reference proteome</keyword>
<dbReference type="InterPro" id="IPR028228">
    <property type="entry name" value="Imm53"/>
</dbReference>
<dbReference type="Proteomes" id="UP000448199">
    <property type="component" value="Unassembled WGS sequence"/>
</dbReference>
<dbReference type="OrthoDB" id="3533713at2"/>
<dbReference type="RefSeq" id="WP_160728812.1">
    <property type="nucleotide sequence ID" value="NZ_WTYC01000009.1"/>
</dbReference>
<accession>A0A844XTQ0</accession>
<evidence type="ECO:0000313" key="2">
    <source>
        <dbReference type="Proteomes" id="UP000448199"/>
    </source>
</evidence>
<dbReference type="Pfam" id="PF15580">
    <property type="entry name" value="Imm53"/>
    <property type="match status" value="1"/>
</dbReference>
<evidence type="ECO:0000313" key="1">
    <source>
        <dbReference type="EMBL" id="MXO49281.1"/>
    </source>
</evidence>
<evidence type="ECO:0008006" key="3">
    <source>
        <dbReference type="Google" id="ProtNLM"/>
    </source>
</evidence>
<dbReference type="AlphaFoldDB" id="A0A844XTQ0"/>
<protein>
    <recommendedName>
        <fullName evidence="3">Rhodanese-related sulfurtransferase</fullName>
    </recommendedName>
</protein>
<name>A0A844XTQ0_9SPHN</name>
<organism evidence="1 2">
    <name type="scientific">Qipengyuania vulgaris</name>
    <dbReference type="NCBI Taxonomy" id="291985"/>
    <lineage>
        <taxon>Bacteria</taxon>
        <taxon>Pseudomonadati</taxon>
        <taxon>Pseudomonadota</taxon>
        <taxon>Alphaproteobacteria</taxon>
        <taxon>Sphingomonadales</taxon>
        <taxon>Erythrobacteraceae</taxon>
        <taxon>Qipengyuania</taxon>
    </lineage>
</organism>
<reference evidence="1 2" key="1">
    <citation type="submission" date="2019-12" db="EMBL/GenBank/DDBJ databases">
        <title>Genomic-based taxomic classification of the family Erythrobacteraceae.</title>
        <authorList>
            <person name="Xu L."/>
        </authorList>
    </citation>
    <scope>NUCLEOTIDE SEQUENCE [LARGE SCALE GENOMIC DNA]</scope>
    <source>
        <strain evidence="1 2">DSM 17792</strain>
    </source>
</reference>
<proteinExistence type="predicted"/>
<comment type="caution">
    <text evidence="1">The sequence shown here is derived from an EMBL/GenBank/DDBJ whole genome shotgun (WGS) entry which is preliminary data.</text>
</comment>
<sequence length="111" mass="12965">MTEDNLEWLTNWYVRECNNDWEHSYGIKIETLDNPGWTVEIDLRETVLEGRWFESMHGEVASDLDEWRERGSWWIASADGVRFKAACGPTDVSAVMGVFREWAEGYRSEVS</sequence>
<dbReference type="EMBL" id="WTYC01000009">
    <property type="protein sequence ID" value="MXO49281.1"/>
    <property type="molecule type" value="Genomic_DNA"/>
</dbReference>
<gene>
    <name evidence="1" type="ORF">GRI69_13560</name>
</gene>